<dbReference type="OrthoDB" id="3795213at2759"/>
<dbReference type="EMBL" id="ML978984">
    <property type="protein sequence ID" value="KAF1925385.1"/>
    <property type="molecule type" value="Genomic_DNA"/>
</dbReference>
<dbReference type="GeneID" id="54347821"/>
<evidence type="ECO:0000313" key="2">
    <source>
        <dbReference type="EMBL" id="KAF1925385.1"/>
    </source>
</evidence>
<dbReference type="InterPro" id="IPR050863">
    <property type="entry name" value="CenT-Element_Derived"/>
</dbReference>
<dbReference type="InterPro" id="IPR004875">
    <property type="entry name" value="DDE_SF_endonuclease_dom"/>
</dbReference>
<dbReference type="PANTHER" id="PTHR19303">
    <property type="entry name" value="TRANSPOSON"/>
    <property type="match status" value="1"/>
</dbReference>
<accession>A0A6A5RAV8</accession>
<keyword evidence="3" id="KW-1185">Reference proteome</keyword>
<dbReference type="GO" id="GO:0003677">
    <property type="term" value="F:DNA binding"/>
    <property type="evidence" value="ECO:0007669"/>
    <property type="project" value="TreeGrafter"/>
</dbReference>
<evidence type="ECO:0000259" key="1">
    <source>
        <dbReference type="Pfam" id="PF03184"/>
    </source>
</evidence>
<dbReference type="Pfam" id="PF03184">
    <property type="entry name" value="DDE_1"/>
    <property type="match status" value="1"/>
</dbReference>
<sequence>TNNALSVAWLKQVFDCYTRVRARGKYRLLILDGHSSHVTQAFIEYAHANKILLLIFPPHATHALQPLDVACYRPLAQHYSDELLHRGHTTEGWVPVAQADFFPLFWAAWKKTFTKDLVVQAFKCTRIHLLDANVVLKKFRNLTLKLPSTTLEPTQL</sequence>
<protein>
    <submittedName>
        <fullName evidence="2">DDE-domain-containing protein</fullName>
    </submittedName>
</protein>
<reference evidence="2" key="1">
    <citation type="journal article" date="2020" name="Stud. Mycol.">
        <title>101 Dothideomycetes genomes: a test case for predicting lifestyles and emergence of pathogens.</title>
        <authorList>
            <person name="Haridas S."/>
            <person name="Albert R."/>
            <person name="Binder M."/>
            <person name="Bloem J."/>
            <person name="Labutti K."/>
            <person name="Salamov A."/>
            <person name="Andreopoulos B."/>
            <person name="Baker S."/>
            <person name="Barry K."/>
            <person name="Bills G."/>
            <person name="Bluhm B."/>
            <person name="Cannon C."/>
            <person name="Castanera R."/>
            <person name="Culley D."/>
            <person name="Daum C."/>
            <person name="Ezra D."/>
            <person name="Gonzalez J."/>
            <person name="Henrissat B."/>
            <person name="Kuo A."/>
            <person name="Liang C."/>
            <person name="Lipzen A."/>
            <person name="Lutzoni F."/>
            <person name="Magnuson J."/>
            <person name="Mondo S."/>
            <person name="Nolan M."/>
            <person name="Ohm R."/>
            <person name="Pangilinan J."/>
            <person name="Park H.-J."/>
            <person name="Ramirez L."/>
            <person name="Alfaro M."/>
            <person name="Sun H."/>
            <person name="Tritt A."/>
            <person name="Yoshinaga Y."/>
            <person name="Zwiers L.-H."/>
            <person name="Turgeon B."/>
            <person name="Goodwin S."/>
            <person name="Spatafora J."/>
            <person name="Crous P."/>
            <person name="Grigoriev I."/>
        </authorList>
    </citation>
    <scope>NUCLEOTIDE SEQUENCE</scope>
    <source>
        <strain evidence="2">CBS 183.55</strain>
    </source>
</reference>
<feature type="non-terminal residue" evidence="2">
    <location>
        <position position="1"/>
    </location>
</feature>
<name>A0A6A5RAV8_9PLEO</name>
<gene>
    <name evidence="2" type="ORF">M421DRAFT_398620</name>
</gene>
<dbReference type="AlphaFoldDB" id="A0A6A5RAV8"/>
<dbReference type="GO" id="GO:0005634">
    <property type="term" value="C:nucleus"/>
    <property type="evidence" value="ECO:0007669"/>
    <property type="project" value="TreeGrafter"/>
</dbReference>
<dbReference type="Proteomes" id="UP000800082">
    <property type="component" value="Unassembled WGS sequence"/>
</dbReference>
<evidence type="ECO:0000313" key="3">
    <source>
        <dbReference type="Proteomes" id="UP000800082"/>
    </source>
</evidence>
<organism evidence="2 3">
    <name type="scientific">Didymella exigua CBS 183.55</name>
    <dbReference type="NCBI Taxonomy" id="1150837"/>
    <lineage>
        <taxon>Eukaryota</taxon>
        <taxon>Fungi</taxon>
        <taxon>Dikarya</taxon>
        <taxon>Ascomycota</taxon>
        <taxon>Pezizomycotina</taxon>
        <taxon>Dothideomycetes</taxon>
        <taxon>Pleosporomycetidae</taxon>
        <taxon>Pleosporales</taxon>
        <taxon>Pleosporineae</taxon>
        <taxon>Didymellaceae</taxon>
        <taxon>Didymella</taxon>
    </lineage>
</organism>
<dbReference type="PANTHER" id="PTHR19303:SF74">
    <property type="entry name" value="POGO TRANSPOSABLE ELEMENT WITH KRAB DOMAIN"/>
    <property type="match status" value="1"/>
</dbReference>
<feature type="domain" description="DDE-1" evidence="1">
    <location>
        <begin position="6"/>
        <end position="117"/>
    </location>
</feature>
<dbReference type="RefSeq" id="XP_033445637.1">
    <property type="nucleotide sequence ID" value="XM_033590162.1"/>
</dbReference>
<proteinExistence type="predicted"/>